<sequence length="205" mass="21751">MTGFLPPSLGRARSIYGNRSCKFGILPSEGPQTLSPTGRHRTDRQWRGCKVDEYPGRPGSGAAQLARGQGCVPEAFVSGTPRPAQPPLIPTARSPGKRVPGAQRRKGAGQGSGSRSRPLTNPHQQAEPHPPPALQKALPCSHQIPRGSRSLPPSPPQPPALQIWNPSAKPTLAPGRKSLPRCSLPPPAPGRQNVTRAECGSPREK</sequence>
<evidence type="ECO:0000313" key="2">
    <source>
        <dbReference type="EMBL" id="KFO32242.1"/>
    </source>
</evidence>
<keyword evidence="3" id="KW-1185">Reference proteome</keyword>
<dbReference type="AlphaFoldDB" id="A0A091DMF5"/>
<accession>A0A091DMF5</accession>
<name>A0A091DMF5_FUKDA</name>
<feature type="compositionally biased region" description="Basic and acidic residues" evidence="1">
    <location>
        <begin position="43"/>
        <end position="55"/>
    </location>
</feature>
<reference evidence="2 3" key="1">
    <citation type="submission" date="2013-11" db="EMBL/GenBank/DDBJ databases">
        <title>The Damaraland mole rat (Fukomys damarensis) genome and evolution of African mole rats.</title>
        <authorList>
            <person name="Gladyshev V.N."/>
            <person name="Fang X."/>
        </authorList>
    </citation>
    <scope>NUCLEOTIDE SEQUENCE [LARGE SCALE GENOMIC DNA]</scope>
    <source>
        <tissue evidence="2">Liver</tissue>
    </source>
</reference>
<organism evidence="2 3">
    <name type="scientific">Fukomys damarensis</name>
    <name type="common">Damaraland mole rat</name>
    <name type="synonym">Cryptomys damarensis</name>
    <dbReference type="NCBI Taxonomy" id="885580"/>
    <lineage>
        <taxon>Eukaryota</taxon>
        <taxon>Metazoa</taxon>
        <taxon>Chordata</taxon>
        <taxon>Craniata</taxon>
        <taxon>Vertebrata</taxon>
        <taxon>Euteleostomi</taxon>
        <taxon>Mammalia</taxon>
        <taxon>Eutheria</taxon>
        <taxon>Euarchontoglires</taxon>
        <taxon>Glires</taxon>
        <taxon>Rodentia</taxon>
        <taxon>Hystricomorpha</taxon>
        <taxon>Bathyergidae</taxon>
        <taxon>Fukomys</taxon>
    </lineage>
</organism>
<proteinExistence type="predicted"/>
<dbReference type="Proteomes" id="UP000028990">
    <property type="component" value="Unassembled WGS sequence"/>
</dbReference>
<gene>
    <name evidence="2" type="ORF">H920_06345</name>
</gene>
<feature type="region of interest" description="Disordered" evidence="1">
    <location>
        <begin position="27"/>
        <end position="205"/>
    </location>
</feature>
<evidence type="ECO:0000256" key="1">
    <source>
        <dbReference type="SAM" id="MobiDB-lite"/>
    </source>
</evidence>
<protein>
    <submittedName>
        <fullName evidence="2">Uncharacterized protein</fullName>
    </submittedName>
</protein>
<dbReference type="EMBL" id="KN122191">
    <property type="protein sequence ID" value="KFO32242.1"/>
    <property type="molecule type" value="Genomic_DNA"/>
</dbReference>
<evidence type="ECO:0000313" key="3">
    <source>
        <dbReference type="Proteomes" id="UP000028990"/>
    </source>
</evidence>